<evidence type="ECO:0000313" key="2">
    <source>
        <dbReference type="EMBL" id="MDM7884133.1"/>
    </source>
</evidence>
<sequence length="347" mass="38039">MSDAGLEYVAFPTIEVRQMPDGSIAALREPLPGHEQYIDVVPPVDAEDPKVQRRSVRRDDGLRPSAEPAPRTPEERLLLDVLEFGRNGCATDLRAVHRLARTDHEPDPGAARAMALRALEVGLRRGLLTSGMFVRAQGVLAFVETDRTIADQVATLQSRYGSAPGVGDPDEDLAATLWLMNAPEGERYARTHGASAQPSTETATPSVPSDTPAVVVRSSGDAWENRHHALLADNVLEELRNGWLSWEQGIEDAALRKLAWGIAAEIVYAFDVRWSPDWVPEGHPHRWHDDEGWHARCNDCLTESPAAAEEALAWDWFATHRAVAHGDTAPAFRPSPPPIEVPLPGSE</sequence>
<protein>
    <submittedName>
        <fullName evidence="2">Uncharacterized protein</fullName>
    </submittedName>
</protein>
<feature type="region of interest" description="Disordered" evidence="1">
    <location>
        <begin position="328"/>
        <end position="347"/>
    </location>
</feature>
<gene>
    <name evidence="2" type="ORF">QUG92_03365</name>
</gene>
<evidence type="ECO:0000256" key="1">
    <source>
        <dbReference type="SAM" id="MobiDB-lite"/>
    </source>
</evidence>
<feature type="compositionally biased region" description="Polar residues" evidence="1">
    <location>
        <begin position="194"/>
        <end position="209"/>
    </location>
</feature>
<name>A0ABT7T3I7_9MICO</name>
<dbReference type="EMBL" id="JAUCML010000002">
    <property type="protein sequence ID" value="MDM7884133.1"/>
    <property type="molecule type" value="Genomic_DNA"/>
</dbReference>
<keyword evidence="3" id="KW-1185">Reference proteome</keyword>
<feature type="region of interest" description="Disordered" evidence="1">
    <location>
        <begin position="42"/>
        <end position="73"/>
    </location>
</feature>
<evidence type="ECO:0000313" key="3">
    <source>
        <dbReference type="Proteomes" id="UP001237823"/>
    </source>
</evidence>
<feature type="region of interest" description="Disordered" evidence="1">
    <location>
        <begin position="190"/>
        <end position="212"/>
    </location>
</feature>
<feature type="compositionally biased region" description="Basic and acidic residues" evidence="1">
    <location>
        <begin position="47"/>
        <end position="62"/>
    </location>
</feature>
<reference evidence="2 3" key="1">
    <citation type="submission" date="2023-06" db="EMBL/GenBank/DDBJ databases">
        <authorList>
            <person name="Feng G."/>
            <person name="Li J."/>
            <person name="Zhu H."/>
        </authorList>
    </citation>
    <scope>NUCLEOTIDE SEQUENCE [LARGE SCALE GENOMIC DNA]</scope>
    <source>
        <strain evidence="2 3">RHCKG23</strain>
    </source>
</reference>
<dbReference type="Proteomes" id="UP001237823">
    <property type="component" value="Unassembled WGS sequence"/>
</dbReference>
<organism evidence="2 3">
    <name type="scientific">Curtobacterium citri</name>
    <dbReference type="NCBI Taxonomy" id="3055139"/>
    <lineage>
        <taxon>Bacteria</taxon>
        <taxon>Bacillati</taxon>
        <taxon>Actinomycetota</taxon>
        <taxon>Actinomycetes</taxon>
        <taxon>Micrococcales</taxon>
        <taxon>Microbacteriaceae</taxon>
        <taxon>Curtobacterium</taxon>
    </lineage>
</organism>
<proteinExistence type="predicted"/>
<dbReference type="RefSeq" id="WP_289457665.1">
    <property type="nucleotide sequence ID" value="NZ_JAUCML010000002.1"/>
</dbReference>
<accession>A0ABT7T3I7</accession>
<comment type="caution">
    <text evidence="2">The sequence shown here is derived from an EMBL/GenBank/DDBJ whole genome shotgun (WGS) entry which is preliminary data.</text>
</comment>